<evidence type="ECO:0000313" key="1">
    <source>
        <dbReference type="EMBL" id="JAE18185.1"/>
    </source>
</evidence>
<dbReference type="EMBL" id="GBRH01179711">
    <property type="protein sequence ID" value="JAE18185.1"/>
    <property type="molecule type" value="Transcribed_RNA"/>
</dbReference>
<reference evidence="1" key="1">
    <citation type="submission" date="2014-09" db="EMBL/GenBank/DDBJ databases">
        <authorList>
            <person name="Magalhaes I.L.F."/>
            <person name="Oliveira U."/>
            <person name="Santos F.R."/>
            <person name="Vidigal T.H.D.A."/>
            <person name="Brescovit A.D."/>
            <person name="Santos A.J."/>
        </authorList>
    </citation>
    <scope>NUCLEOTIDE SEQUENCE</scope>
    <source>
        <tissue evidence="1">Shoot tissue taken approximately 20 cm above the soil surface</tissue>
    </source>
</reference>
<organism evidence="1">
    <name type="scientific">Arundo donax</name>
    <name type="common">Giant reed</name>
    <name type="synonym">Donax arundinaceus</name>
    <dbReference type="NCBI Taxonomy" id="35708"/>
    <lineage>
        <taxon>Eukaryota</taxon>
        <taxon>Viridiplantae</taxon>
        <taxon>Streptophyta</taxon>
        <taxon>Embryophyta</taxon>
        <taxon>Tracheophyta</taxon>
        <taxon>Spermatophyta</taxon>
        <taxon>Magnoliopsida</taxon>
        <taxon>Liliopsida</taxon>
        <taxon>Poales</taxon>
        <taxon>Poaceae</taxon>
        <taxon>PACMAD clade</taxon>
        <taxon>Arundinoideae</taxon>
        <taxon>Arundineae</taxon>
        <taxon>Arundo</taxon>
    </lineage>
</organism>
<dbReference type="AlphaFoldDB" id="A0A0A9FZB5"/>
<sequence length="45" mass="5491">MLYLINYPILFRTIWKAISIYRSGYRSYRSFLSYDSELDKELMSS</sequence>
<accession>A0A0A9FZB5</accession>
<reference evidence="1" key="2">
    <citation type="journal article" date="2015" name="Data Brief">
        <title>Shoot transcriptome of the giant reed, Arundo donax.</title>
        <authorList>
            <person name="Barrero R.A."/>
            <person name="Guerrero F.D."/>
            <person name="Moolhuijzen P."/>
            <person name="Goolsby J.A."/>
            <person name="Tidwell J."/>
            <person name="Bellgard S.E."/>
            <person name="Bellgard M.I."/>
        </authorList>
    </citation>
    <scope>NUCLEOTIDE SEQUENCE</scope>
    <source>
        <tissue evidence="1">Shoot tissue taken approximately 20 cm above the soil surface</tissue>
    </source>
</reference>
<protein>
    <submittedName>
        <fullName evidence="1">Uncharacterized protein</fullName>
    </submittedName>
</protein>
<name>A0A0A9FZB5_ARUDO</name>
<proteinExistence type="predicted"/>